<evidence type="ECO:0000256" key="1">
    <source>
        <dbReference type="SAM" id="Coils"/>
    </source>
</evidence>
<accession>A0ABU6SFX9</accession>
<evidence type="ECO:0000313" key="3">
    <source>
        <dbReference type="Proteomes" id="UP001341840"/>
    </source>
</evidence>
<reference evidence="2 3" key="1">
    <citation type="journal article" date="2023" name="Plants (Basel)">
        <title>Bridging the Gap: Combining Genomics and Transcriptomics Approaches to Understand Stylosanthes scabra, an Orphan Legume from the Brazilian Caatinga.</title>
        <authorList>
            <person name="Ferreira-Neto J.R.C."/>
            <person name="da Silva M.D."/>
            <person name="Binneck E."/>
            <person name="de Melo N.F."/>
            <person name="da Silva R.H."/>
            <person name="de Melo A.L.T.M."/>
            <person name="Pandolfi V."/>
            <person name="Bustamante F.O."/>
            <person name="Brasileiro-Vidal A.C."/>
            <person name="Benko-Iseppon A.M."/>
        </authorList>
    </citation>
    <scope>NUCLEOTIDE SEQUENCE [LARGE SCALE GENOMIC DNA]</scope>
    <source>
        <tissue evidence="2">Leaves</tissue>
    </source>
</reference>
<name>A0ABU6SFX9_9FABA</name>
<evidence type="ECO:0000313" key="2">
    <source>
        <dbReference type="EMBL" id="MED6135020.1"/>
    </source>
</evidence>
<protein>
    <submittedName>
        <fullName evidence="2">Uncharacterized protein</fullName>
    </submittedName>
</protein>
<gene>
    <name evidence="2" type="ORF">PIB30_042343</name>
</gene>
<sequence length="165" mass="18680">MGGSAKVKAEGGLKSLSGRLEALGRERDQEVERRKDREAEFGRDIQDLRKLVSDEKAHADKAEASLAESEKVHEELVWMAEDSIIATERALKDQVSLLLLSLMSPNLELLRIRRAFDWGGSFGFRLVELIPSCRPFLNFLDACSKSRFGHFKLGLYFDSLKNRVL</sequence>
<organism evidence="2 3">
    <name type="scientific">Stylosanthes scabra</name>
    <dbReference type="NCBI Taxonomy" id="79078"/>
    <lineage>
        <taxon>Eukaryota</taxon>
        <taxon>Viridiplantae</taxon>
        <taxon>Streptophyta</taxon>
        <taxon>Embryophyta</taxon>
        <taxon>Tracheophyta</taxon>
        <taxon>Spermatophyta</taxon>
        <taxon>Magnoliopsida</taxon>
        <taxon>eudicotyledons</taxon>
        <taxon>Gunneridae</taxon>
        <taxon>Pentapetalae</taxon>
        <taxon>rosids</taxon>
        <taxon>fabids</taxon>
        <taxon>Fabales</taxon>
        <taxon>Fabaceae</taxon>
        <taxon>Papilionoideae</taxon>
        <taxon>50 kb inversion clade</taxon>
        <taxon>dalbergioids sensu lato</taxon>
        <taxon>Dalbergieae</taxon>
        <taxon>Pterocarpus clade</taxon>
        <taxon>Stylosanthes</taxon>
    </lineage>
</organism>
<keyword evidence="1" id="KW-0175">Coiled coil</keyword>
<feature type="coiled-coil region" evidence="1">
    <location>
        <begin position="13"/>
        <end position="65"/>
    </location>
</feature>
<comment type="caution">
    <text evidence="2">The sequence shown here is derived from an EMBL/GenBank/DDBJ whole genome shotgun (WGS) entry which is preliminary data.</text>
</comment>
<dbReference type="Proteomes" id="UP001341840">
    <property type="component" value="Unassembled WGS sequence"/>
</dbReference>
<dbReference type="EMBL" id="JASCZI010060655">
    <property type="protein sequence ID" value="MED6135020.1"/>
    <property type="molecule type" value="Genomic_DNA"/>
</dbReference>
<proteinExistence type="predicted"/>
<keyword evidence="3" id="KW-1185">Reference proteome</keyword>